<dbReference type="AlphaFoldDB" id="A0AAX6DLS7"/>
<proteinExistence type="predicted"/>
<feature type="chain" id="PRO_5044016558" evidence="1">
    <location>
        <begin position="17"/>
        <end position="153"/>
    </location>
</feature>
<feature type="signal peptide" evidence="1">
    <location>
        <begin position="1"/>
        <end position="16"/>
    </location>
</feature>
<evidence type="ECO:0000313" key="2">
    <source>
        <dbReference type="EMBL" id="KAJ6792701.1"/>
    </source>
</evidence>
<evidence type="ECO:0000256" key="1">
    <source>
        <dbReference type="SAM" id="SignalP"/>
    </source>
</evidence>
<accession>A0AAX6DLS7</accession>
<reference evidence="2" key="1">
    <citation type="journal article" date="2023" name="GigaByte">
        <title>Genome assembly of the bearded iris, Iris pallida Lam.</title>
        <authorList>
            <person name="Bruccoleri R.E."/>
            <person name="Oakeley E.J."/>
            <person name="Faust A.M.E."/>
            <person name="Altorfer M."/>
            <person name="Dessus-Babus S."/>
            <person name="Burckhardt D."/>
            <person name="Oertli M."/>
            <person name="Naumann U."/>
            <person name="Petersen F."/>
            <person name="Wong J."/>
        </authorList>
    </citation>
    <scope>NUCLEOTIDE SEQUENCE</scope>
    <source>
        <strain evidence="2">GSM-AAB239-AS_SAM_17_03QT</strain>
    </source>
</reference>
<gene>
    <name evidence="2" type="ORF">M6B38_236940</name>
</gene>
<protein>
    <submittedName>
        <fullName evidence="2">Protein FATTY ACID EXPORT 2, chloroplastic</fullName>
    </submittedName>
</protein>
<evidence type="ECO:0000313" key="3">
    <source>
        <dbReference type="Proteomes" id="UP001140949"/>
    </source>
</evidence>
<name>A0AAX6DLS7_IRIPA</name>
<keyword evidence="1" id="KW-0732">Signal</keyword>
<reference evidence="2" key="2">
    <citation type="submission" date="2023-04" db="EMBL/GenBank/DDBJ databases">
        <authorList>
            <person name="Bruccoleri R.E."/>
            <person name="Oakeley E.J."/>
            <person name="Faust A.-M."/>
            <person name="Dessus-Babus S."/>
            <person name="Altorfer M."/>
            <person name="Burckhardt D."/>
            <person name="Oertli M."/>
            <person name="Naumann U."/>
            <person name="Petersen F."/>
            <person name="Wong J."/>
        </authorList>
    </citation>
    <scope>NUCLEOTIDE SEQUENCE</scope>
    <source>
        <strain evidence="2">GSM-AAB239-AS_SAM_17_03QT</strain>
        <tissue evidence="2">Leaf</tissue>
    </source>
</reference>
<keyword evidence="3" id="KW-1185">Reference proteome</keyword>
<comment type="caution">
    <text evidence="2">The sequence shown here is derived from an EMBL/GenBank/DDBJ whole genome shotgun (WGS) entry which is preliminary data.</text>
</comment>
<dbReference type="Proteomes" id="UP001140949">
    <property type="component" value="Unassembled WGS sequence"/>
</dbReference>
<organism evidence="2 3">
    <name type="scientific">Iris pallida</name>
    <name type="common">Sweet iris</name>
    <dbReference type="NCBI Taxonomy" id="29817"/>
    <lineage>
        <taxon>Eukaryota</taxon>
        <taxon>Viridiplantae</taxon>
        <taxon>Streptophyta</taxon>
        <taxon>Embryophyta</taxon>
        <taxon>Tracheophyta</taxon>
        <taxon>Spermatophyta</taxon>
        <taxon>Magnoliopsida</taxon>
        <taxon>Liliopsida</taxon>
        <taxon>Asparagales</taxon>
        <taxon>Iridaceae</taxon>
        <taxon>Iridoideae</taxon>
        <taxon>Irideae</taxon>
        <taxon>Iris</taxon>
    </lineage>
</organism>
<dbReference type="EMBL" id="JANAVB010043418">
    <property type="protein sequence ID" value="KAJ6792701.1"/>
    <property type="molecule type" value="Genomic_DNA"/>
</dbReference>
<sequence>MCLGVFIYYLFCVCHDLEIVCLLVNKFPTLIHSLAHYRSSTFLSRLESEDVDVSEADPRLRRSRRCWWAYGIYEKWQSEVVSSGRDIILTAVLCVHTTSIESRFRIFFGARCLCCASGRDGFAIQEVGKGVPCRRRVACVLSDARWLFSRNRP</sequence>